<dbReference type="EMBL" id="JABFAB010000002">
    <property type="protein sequence ID" value="MBA0641082.1"/>
    <property type="molecule type" value="Genomic_DNA"/>
</dbReference>
<dbReference type="Pfam" id="PF00560">
    <property type="entry name" value="LRR_1"/>
    <property type="match status" value="1"/>
</dbReference>
<dbReference type="OrthoDB" id="1394818at2759"/>
<comment type="caution">
    <text evidence="3">The sequence shown here is derived from an EMBL/GenBank/DDBJ whole genome shotgun (WGS) entry which is preliminary data.</text>
</comment>
<reference evidence="3 4" key="1">
    <citation type="journal article" date="2019" name="Genome Biol. Evol.">
        <title>Insights into the evolution of the New World diploid cottons (Gossypium, subgenus Houzingenia) based on genome sequencing.</title>
        <authorList>
            <person name="Grover C.E."/>
            <person name="Arick M.A. 2nd"/>
            <person name="Thrash A."/>
            <person name="Conover J.L."/>
            <person name="Sanders W.S."/>
            <person name="Peterson D.G."/>
            <person name="Frelichowski J.E."/>
            <person name="Scheffler J.A."/>
            <person name="Scheffler B.E."/>
            <person name="Wendel J.F."/>
        </authorList>
    </citation>
    <scope>NUCLEOTIDE SEQUENCE [LARGE SCALE GENOMIC DNA]</scope>
    <source>
        <strain evidence="3">57</strain>
        <tissue evidence="3">Leaf</tissue>
    </source>
</reference>
<keyword evidence="4" id="KW-1185">Reference proteome</keyword>
<dbReference type="PANTHER" id="PTHR47988">
    <property type="entry name" value="SOMATIC EMBRYOGENESIS RECEPTOR KINASE 1"/>
    <property type="match status" value="1"/>
</dbReference>
<dbReference type="InterPro" id="IPR032675">
    <property type="entry name" value="LRR_dom_sf"/>
</dbReference>
<dbReference type="Proteomes" id="UP000593573">
    <property type="component" value="Unassembled WGS sequence"/>
</dbReference>
<dbReference type="Gene3D" id="3.80.10.10">
    <property type="entry name" value="Ribonuclease Inhibitor"/>
    <property type="match status" value="1"/>
</dbReference>
<evidence type="ECO:0000313" key="4">
    <source>
        <dbReference type="Proteomes" id="UP000593573"/>
    </source>
</evidence>
<sequence length="114" mass="12643">MLYVLGKLNVLKTLDPTLVDPCSGFHVTCNRKNSVIRVQVYVCIEVFANNLTGIIPKEIGNLTKLGSLDLQLNKLAGPIPSSLGNLVSLLFLYFYIGLIYYLVFEFGLNIQFGT</sequence>
<dbReference type="AlphaFoldDB" id="A0A7J8TSA4"/>
<evidence type="ECO:0008006" key="5">
    <source>
        <dbReference type="Google" id="ProtNLM"/>
    </source>
</evidence>
<evidence type="ECO:0000256" key="1">
    <source>
        <dbReference type="ARBA" id="ARBA00022729"/>
    </source>
</evidence>
<protein>
    <recommendedName>
        <fullName evidence="5">Leucine-rich repeat-containing N-terminal plant-type domain-containing protein</fullName>
    </recommendedName>
</protein>
<evidence type="ECO:0000313" key="3">
    <source>
        <dbReference type="EMBL" id="MBA0641082.1"/>
    </source>
</evidence>
<organism evidence="3 4">
    <name type="scientific">Gossypium klotzschianum</name>
    <dbReference type="NCBI Taxonomy" id="34286"/>
    <lineage>
        <taxon>Eukaryota</taxon>
        <taxon>Viridiplantae</taxon>
        <taxon>Streptophyta</taxon>
        <taxon>Embryophyta</taxon>
        <taxon>Tracheophyta</taxon>
        <taxon>Spermatophyta</taxon>
        <taxon>Magnoliopsida</taxon>
        <taxon>eudicotyledons</taxon>
        <taxon>Gunneridae</taxon>
        <taxon>Pentapetalae</taxon>
        <taxon>rosids</taxon>
        <taxon>malvids</taxon>
        <taxon>Malvales</taxon>
        <taxon>Malvaceae</taxon>
        <taxon>Malvoideae</taxon>
        <taxon>Gossypium</taxon>
    </lineage>
</organism>
<keyword evidence="1" id="KW-0732">Signal</keyword>
<dbReference type="SUPFAM" id="SSF52058">
    <property type="entry name" value="L domain-like"/>
    <property type="match status" value="1"/>
</dbReference>
<proteinExistence type="predicted"/>
<dbReference type="InterPro" id="IPR001611">
    <property type="entry name" value="Leu-rich_rpt"/>
</dbReference>
<evidence type="ECO:0000256" key="2">
    <source>
        <dbReference type="SAM" id="Phobius"/>
    </source>
</evidence>
<keyword evidence="2" id="KW-0812">Transmembrane</keyword>
<accession>A0A7J8TSA4</accession>
<keyword evidence="2" id="KW-1133">Transmembrane helix</keyword>
<gene>
    <name evidence="3" type="ORF">Goklo_025672</name>
</gene>
<feature type="transmembrane region" description="Helical" evidence="2">
    <location>
        <begin position="83"/>
        <end position="104"/>
    </location>
</feature>
<name>A0A7J8TSA4_9ROSI</name>
<keyword evidence="2" id="KW-0472">Membrane</keyword>